<comment type="pathway">
    <text evidence="2">Siderophore biosynthesis.</text>
</comment>
<dbReference type="EMBL" id="SORX01000010">
    <property type="protein sequence ID" value="TFD99488.1"/>
    <property type="molecule type" value="Genomic_DNA"/>
</dbReference>
<evidence type="ECO:0000256" key="3">
    <source>
        <dbReference type="ARBA" id="ARBA00020586"/>
    </source>
</evidence>
<dbReference type="SUPFAM" id="SSF55729">
    <property type="entry name" value="Acyl-CoA N-acyltransferases (Nat)"/>
    <property type="match status" value="1"/>
</dbReference>
<evidence type="ECO:0000313" key="7">
    <source>
        <dbReference type="EMBL" id="TFD99488.1"/>
    </source>
</evidence>
<gene>
    <name evidence="7" type="ORF">E2626_14610</name>
</gene>
<reference evidence="7 8" key="1">
    <citation type="submission" date="2019-03" db="EMBL/GenBank/DDBJ databases">
        <authorList>
            <person name="Yang Y."/>
        </authorList>
    </citation>
    <scope>NUCLEOTIDE SEQUENCE [LARGE SCALE GENOMIC DNA]</scope>
    <source>
        <strain evidence="7 8">ASL-1</strain>
    </source>
</reference>
<evidence type="ECO:0000256" key="2">
    <source>
        <dbReference type="ARBA" id="ARBA00004924"/>
    </source>
</evidence>
<keyword evidence="7" id="KW-0808">Transferase</keyword>
<dbReference type="Proteomes" id="UP000297776">
    <property type="component" value="Unassembled WGS sequence"/>
</dbReference>
<evidence type="ECO:0000259" key="6">
    <source>
        <dbReference type="PROSITE" id="PS51186"/>
    </source>
</evidence>
<dbReference type="PANTHER" id="PTHR31438:SF1">
    <property type="entry name" value="LYSINE N-ACYLTRANSFERASE C17G9.06C-RELATED"/>
    <property type="match status" value="1"/>
</dbReference>
<feature type="domain" description="N-acetyltransferase" evidence="6">
    <location>
        <begin position="7"/>
        <end position="168"/>
    </location>
</feature>
<sequence length="169" mass="19838">MIEKDDLQIRRMEFSDFDLMIKWLNDPEVLKFYEEPPSDLERVQRKYGPRIEGKHYVTPCIAMYQNQPIGYIQFYVIQEAEINTYHLDSNQKVYGIDQFIGEVQLWGKGIGTALIRLMLSFLENRGASAIVLEVKNDNIRAIKSYEKCGFEKTMDIDDEMSLMEYKVST</sequence>
<dbReference type="GO" id="GO:0019290">
    <property type="term" value="P:siderophore biosynthetic process"/>
    <property type="evidence" value="ECO:0007669"/>
    <property type="project" value="InterPro"/>
</dbReference>
<evidence type="ECO:0000256" key="4">
    <source>
        <dbReference type="ARBA" id="ARBA00023251"/>
    </source>
</evidence>
<proteinExistence type="predicted"/>
<organism evidence="7 8">
    <name type="scientific">Jeotgalibacillus salarius</name>
    <dbReference type="NCBI Taxonomy" id="546023"/>
    <lineage>
        <taxon>Bacteria</taxon>
        <taxon>Bacillati</taxon>
        <taxon>Bacillota</taxon>
        <taxon>Bacilli</taxon>
        <taxon>Bacillales</taxon>
        <taxon>Caryophanaceae</taxon>
        <taxon>Jeotgalibacillus</taxon>
    </lineage>
</organism>
<dbReference type="InterPro" id="IPR019432">
    <property type="entry name" value="Acyltransferase_MbtK/IucB-like"/>
</dbReference>
<evidence type="ECO:0000256" key="5">
    <source>
        <dbReference type="ARBA" id="ARBA00031122"/>
    </source>
</evidence>
<accession>A0A4Y8LBP4</accession>
<evidence type="ECO:0000256" key="1">
    <source>
        <dbReference type="ARBA" id="ARBA00003818"/>
    </source>
</evidence>
<evidence type="ECO:0000313" key="8">
    <source>
        <dbReference type="Proteomes" id="UP000297776"/>
    </source>
</evidence>
<dbReference type="GO" id="GO:0016410">
    <property type="term" value="F:N-acyltransferase activity"/>
    <property type="evidence" value="ECO:0007669"/>
    <property type="project" value="TreeGrafter"/>
</dbReference>
<name>A0A4Y8LBP4_9BACL</name>
<keyword evidence="8" id="KW-1185">Reference proteome</keyword>
<keyword evidence="4" id="KW-0046">Antibiotic resistance</keyword>
<dbReference type="Gene3D" id="3.40.630.30">
    <property type="match status" value="1"/>
</dbReference>
<dbReference type="AlphaFoldDB" id="A0A4Y8LBP4"/>
<dbReference type="OrthoDB" id="9795206at2"/>
<protein>
    <recommendedName>
        <fullName evidence="3">Lysine N-acyltransferase MbtK</fullName>
    </recommendedName>
    <alternativeName>
        <fullName evidence="5">Mycobactin synthase protein K</fullName>
    </alternativeName>
</protein>
<comment type="caution">
    <text evidence="7">The sequence shown here is derived from an EMBL/GenBank/DDBJ whole genome shotgun (WGS) entry which is preliminary data.</text>
</comment>
<dbReference type="SMART" id="SM01006">
    <property type="entry name" value="AlcB"/>
    <property type="match status" value="1"/>
</dbReference>
<dbReference type="CDD" id="cd04301">
    <property type="entry name" value="NAT_SF"/>
    <property type="match status" value="1"/>
</dbReference>
<dbReference type="PANTHER" id="PTHR31438">
    <property type="entry name" value="LYSINE N-ACYLTRANSFERASE C17G9.06C-RELATED"/>
    <property type="match status" value="1"/>
</dbReference>
<dbReference type="GO" id="GO:0046677">
    <property type="term" value="P:response to antibiotic"/>
    <property type="evidence" value="ECO:0007669"/>
    <property type="project" value="UniProtKB-KW"/>
</dbReference>
<dbReference type="RefSeq" id="WP_134382530.1">
    <property type="nucleotide sequence ID" value="NZ_SORX01000010.1"/>
</dbReference>
<comment type="function">
    <text evidence="1">Acyltransferase required for the direct transfer of medium- to long-chain fatty acyl moieties from a carrier protein (MbtL) on to the epsilon-amino group of lysine residue in the mycobactin core.</text>
</comment>
<dbReference type="InterPro" id="IPR016181">
    <property type="entry name" value="Acyl_CoA_acyltransferase"/>
</dbReference>
<dbReference type="InterPro" id="IPR000182">
    <property type="entry name" value="GNAT_dom"/>
</dbReference>
<dbReference type="PROSITE" id="PS51186">
    <property type="entry name" value="GNAT"/>
    <property type="match status" value="1"/>
</dbReference>
<dbReference type="Pfam" id="PF13523">
    <property type="entry name" value="Acetyltransf_8"/>
    <property type="match status" value="1"/>
</dbReference>